<gene>
    <name evidence="8" type="ORF">ELE36_19040</name>
</gene>
<dbReference type="Pfam" id="PF01026">
    <property type="entry name" value="TatD_DNase"/>
    <property type="match status" value="1"/>
</dbReference>
<feature type="binding site" evidence="7">
    <location>
        <position position="206"/>
    </location>
    <ligand>
        <name>a divalent metal cation</name>
        <dbReference type="ChEBI" id="CHEBI:60240"/>
        <label>1</label>
    </ligand>
</feature>
<dbReference type="FunFam" id="3.20.20.140:FF:000018">
    <property type="entry name" value="3'-5' ssDNA/RNA exonuclease TatD"/>
    <property type="match status" value="1"/>
</dbReference>
<keyword evidence="2" id="KW-0540">Nuclease</keyword>
<dbReference type="GO" id="GO:0046872">
    <property type="term" value="F:metal ion binding"/>
    <property type="evidence" value="ECO:0007669"/>
    <property type="project" value="UniProtKB-KW"/>
</dbReference>
<dbReference type="OrthoDB" id="9810005at2"/>
<keyword evidence="9" id="KW-1185">Reference proteome</keyword>
<evidence type="ECO:0000256" key="6">
    <source>
        <dbReference type="ARBA" id="ARBA00022842"/>
    </source>
</evidence>
<dbReference type="InterPro" id="IPR032466">
    <property type="entry name" value="Metal_Hydrolase"/>
</dbReference>
<evidence type="ECO:0000256" key="7">
    <source>
        <dbReference type="PIRSR" id="PIRSR005902-1"/>
    </source>
</evidence>
<reference evidence="8 9" key="1">
    <citation type="submission" date="2019-01" db="EMBL/GenBank/DDBJ databases">
        <title>Pseudolysobacter antarctica gen. nov., sp. nov., isolated from Fildes Peninsula, Antarctica.</title>
        <authorList>
            <person name="Wei Z."/>
            <person name="Peng F."/>
        </authorList>
    </citation>
    <scope>NUCLEOTIDE SEQUENCE [LARGE SCALE GENOMIC DNA]</scope>
    <source>
        <strain evidence="8 9">AQ6-296</strain>
    </source>
</reference>
<protein>
    <submittedName>
        <fullName evidence="8">Hydrolase TatD</fullName>
    </submittedName>
</protein>
<dbReference type="PANTHER" id="PTHR10060:SF15">
    <property type="entry name" value="DEOXYRIBONUCLEASE TATDN1"/>
    <property type="match status" value="1"/>
</dbReference>
<dbReference type="InterPro" id="IPR050891">
    <property type="entry name" value="TatD-type_Hydrolase"/>
</dbReference>
<accession>A0A411HP86</accession>
<dbReference type="CDD" id="cd01310">
    <property type="entry name" value="TatD_DNAse"/>
    <property type="match status" value="1"/>
</dbReference>
<dbReference type="PANTHER" id="PTHR10060">
    <property type="entry name" value="TATD FAMILY DEOXYRIBONUCLEASE"/>
    <property type="match status" value="1"/>
</dbReference>
<name>A0A411HP86_9GAMM</name>
<evidence type="ECO:0000313" key="9">
    <source>
        <dbReference type="Proteomes" id="UP000291562"/>
    </source>
</evidence>
<dbReference type="Proteomes" id="UP000291562">
    <property type="component" value="Chromosome"/>
</dbReference>
<evidence type="ECO:0000313" key="8">
    <source>
        <dbReference type="EMBL" id="QBB72295.1"/>
    </source>
</evidence>
<keyword evidence="3 7" id="KW-0479">Metal-binding</keyword>
<dbReference type="Gene3D" id="3.20.20.140">
    <property type="entry name" value="Metal-dependent hydrolases"/>
    <property type="match status" value="1"/>
</dbReference>
<feature type="binding site" evidence="7">
    <location>
        <position position="155"/>
    </location>
    <ligand>
        <name>a divalent metal cation</name>
        <dbReference type="ChEBI" id="CHEBI:60240"/>
        <label>2</label>
    </ligand>
</feature>
<evidence type="ECO:0000256" key="5">
    <source>
        <dbReference type="ARBA" id="ARBA00022839"/>
    </source>
</evidence>
<evidence type="ECO:0000256" key="4">
    <source>
        <dbReference type="ARBA" id="ARBA00022801"/>
    </source>
</evidence>
<dbReference type="InterPro" id="IPR001130">
    <property type="entry name" value="TatD-like"/>
</dbReference>
<dbReference type="RefSeq" id="WP_129836129.1">
    <property type="nucleotide sequence ID" value="NZ_CP035704.1"/>
</dbReference>
<evidence type="ECO:0000256" key="2">
    <source>
        <dbReference type="ARBA" id="ARBA00022722"/>
    </source>
</evidence>
<evidence type="ECO:0000256" key="1">
    <source>
        <dbReference type="ARBA" id="ARBA00022490"/>
    </source>
</evidence>
<dbReference type="PROSITE" id="PS01091">
    <property type="entry name" value="TATD_3"/>
    <property type="match status" value="1"/>
</dbReference>
<feature type="binding site" evidence="7">
    <location>
        <position position="130"/>
    </location>
    <ligand>
        <name>a divalent metal cation</name>
        <dbReference type="ChEBI" id="CHEBI:60240"/>
        <label>2</label>
    </ligand>
</feature>
<keyword evidence="4 8" id="KW-0378">Hydrolase</keyword>
<proteinExistence type="predicted"/>
<organism evidence="8 9">
    <name type="scientific">Pseudolysobacter antarcticus</name>
    <dbReference type="NCBI Taxonomy" id="2511995"/>
    <lineage>
        <taxon>Bacteria</taxon>
        <taxon>Pseudomonadati</taxon>
        <taxon>Pseudomonadota</taxon>
        <taxon>Gammaproteobacteria</taxon>
        <taxon>Lysobacterales</taxon>
        <taxon>Rhodanobacteraceae</taxon>
        <taxon>Pseudolysobacter</taxon>
    </lineage>
</organism>
<evidence type="ECO:0000256" key="3">
    <source>
        <dbReference type="ARBA" id="ARBA00022723"/>
    </source>
</evidence>
<dbReference type="SUPFAM" id="SSF51556">
    <property type="entry name" value="Metallo-dependent hydrolases"/>
    <property type="match status" value="1"/>
</dbReference>
<dbReference type="KEGG" id="xbc:ELE36_19040"/>
<keyword evidence="5" id="KW-0269">Exonuclease</keyword>
<dbReference type="GO" id="GO:0004527">
    <property type="term" value="F:exonuclease activity"/>
    <property type="evidence" value="ECO:0007669"/>
    <property type="project" value="UniProtKB-KW"/>
</dbReference>
<dbReference type="AlphaFoldDB" id="A0A411HP86"/>
<dbReference type="EMBL" id="CP035704">
    <property type="protein sequence ID" value="QBB72295.1"/>
    <property type="molecule type" value="Genomic_DNA"/>
</dbReference>
<feature type="binding site" evidence="7">
    <location>
        <position position="94"/>
    </location>
    <ligand>
        <name>a divalent metal cation</name>
        <dbReference type="ChEBI" id="CHEBI:60240"/>
        <label>1</label>
    </ligand>
</feature>
<keyword evidence="6" id="KW-0460">Magnesium</keyword>
<keyword evidence="1" id="KW-0963">Cytoplasm</keyword>
<sequence length="270" mass="30336">MPLLDIGANLSHESFRHDLDDVLARAAAHDVAQIMVTGASREGTIAAYALALQYPNRLFATAGIHPHHASDYDTETDALLREHVAYDEVKAVGETGLDYFRDLSPRAAQLFAFERQLDIAVNCGKPLFLHQRDAHADFLGCIDTVRHQIGAAVVHCFTGERKELFDYLDRDLYIGITGWICDERRGLHLRELVKNIPANRLMIETDAPYLLPRNLKPMPSHRRNEPMYLAHICAEIARDRGEEVELAAAQTSATAREFFRLPDVAVEQTP</sequence>
<dbReference type="InterPro" id="IPR018228">
    <property type="entry name" value="DNase_TatD-rel_CS"/>
</dbReference>
<dbReference type="PIRSF" id="PIRSF005902">
    <property type="entry name" value="DNase_TatD"/>
    <property type="match status" value="1"/>
</dbReference>